<dbReference type="AlphaFoldDB" id="A0A0E9WNI4"/>
<proteinExistence type="predicted"/>
<organism evidence="1">
    <name type="scientific">Anguilla anguilla</name>
    <name type="common">European freshwater eel</name>
    <name type="synonym">Muraena anguilla</name>
    <dbReference type="NCBI Taxonomy" id="7936"/>
    <lineage>
        <taxon>Eukaryota</taxon>
        <taxon>Metazoa</taxon>
        <taxon>Chordata</taxon>
        <taxon>Craniata</taxon>
        <taxon>Vertebrata</taxon>
        <taxon>Euteleostomi</taxon>
        <taxon>Actinopterygii</taxon>
        <taxon>Neopterygii</taxon>
        <taxon>Teleostei</taxon>
        <taxon>Anguilliformes</taxon>
        <taxon>Anguillidae</taxon>
        <taxon>Anguilla</taxon>
    </lineage>
</organism>
<dbReference type="EMBL" id="GBXM01017549">
    <property type="protein sequence ID" value="JAH91028.1"/>
    <property type="molecule type" value="Transcribed_RNA"/>
</dbReference>
<protein>
    <submittedName>
        <fullName evidence="1">Uncharacterized protein</fullName>
    </submittedName>
</protein>
<reference evidence="1" key="1">
    <citation type="submission" date="2014-11" db="EMBL/GenBank/DDBJ databases">
        <authorList>
            <person name="Amaro Gonzalez C."/>
        </authorList>
    </citation>
    <scope>NUCLEOTIDE SEQUENCE</scope>
</reference>
<name>A0A0E9WNI4_ANGAN</name>
<sequence>MPLEVFQELLKAVVQPVHGPVAVTHPASTGVEQGGLAQVGEEPGELLRVLLLQLVQEVLQELQARLSAALRPCGLAARLGLAVVRQNVLFHV</sequence>
<reference evidence="1" key="2">
    <citation type="journal article" date="2015" name="Fish Shellfish Immunol.">
        <title>Early steps in the European eel (Anguilla anguilla)-Vibrio vulnificus interaction in the gills: Role of the RtxA13 toxin.</title>
        <authorList>
            <person name="Callol A."/>
            <person name="Pajuelo D."/>
            <person name="Ebbesson L."/>
            <person name="Teles M."/>
            <person name="MacKenzie S."/>
            <person name="Amaro C."/>
        </authorList>
    </citation>
    <scope>NUCLEOTIDE SEQUENCE</scope>
</reference>
<evidence type="ECO:0000313" key="1">
    <source>
        <dbReference type="EMBL" id="JAH91028.1"/>
    </source>
</evidence>
<accession>A0A0E9WNI4</accession>